<protein>
    <submittedName>
        <fullName evidence="1">Putative nucleoside-diphosphate-sugar epimerase</fullName>
    </submittedName>
</protein>
<dbReference type="RefSeq" id="WP_011814660.1">
    <property type="nucleotide sequence ID" value="NC_008789.1"/>
</dbReference>
<keyword evidence="2" id="KW-1185">Reference proteome</keyword>
<accession>A1WY76</accession>
<dbReference type="EMBL" id="CP000544">
    <property type="protein sequence ID" value="ABM62638.1"/>
    <property type="molecule type" value="Genomic_DNA"/>
</dbReference>
<proteinExistence type="predicted"/>
<dbReference type="SUPFAM" id="SSF55961">
    <property type="entry name" value="Bet v1-like"/>
    <property type="match status" value="1"/>
</dbReference>
<organism evidence="1 2">
    <name type="scientific">Halorhodospira halophila (strain DSM 244 / SL1)</name>
    <name type="common">Ectothiorhodospira halophila (strain DSM 244 / SL1)</name>
    <dbReference type="NCBI Taxonomy" id="349124"/>
    <lineage>
        <taxon>Bacteria</taxon>
        <taxon>Pseudomonadati</taxon>
        <taxon>Pseudomonadota</taxon>
        <taxon>Gammaproteobacteria</taxon>
        <taxon>Chromatiales</taxon>
        <taxon>Ectothiorhodospiraceae</taxon>
        <taxon>Halorhodospira</taxon>
    </lineage>
</organism>
<dbReference type="HOGENOM" id="CLU_141569_0_0_6"/>
<dbReference type="InterPro" id="IPR021295">
    <property type="entry name" value="DUF2867"/>
</dbReference>
<name>A1WY76_HALHL</name>
<dbReference type="Pfam" id="PF11066">
    <property type="entry name" value="DUF2867"/>
    <property type="match status" value="1"/>
</dbReference>
<dbReference type="Proteomes" id="UP000000647">
    <property type="component" value="Chromosome"/>
</dbReference>
<sequence length="165" mass="18528">MTNPLDYPRFPFRAGASATTAAPLPAVWEQCVSIGGPNRYYYMNPLWSLRESLDALLGGRGLSRGRPLHTDLRPGDVIDSWRVLVVEPQERLALGFGMKAPGTGVLEFTVQPHERRETQVRVTAYWSPRGVPGRMYWYAMEPAHAVLFKGLARAICRRAERQFAG</sequence>
<dbReference type="STRING" id="349124.Hhal_1874"/>
<dbReference type="eggNOG" id="COG0702">
    <property type="taxonomic scope" value="Bacteria"/>
</dbReference>
<evidence type="ECO:0000313" key="2">
    <source>
        <dbReference type="Proteomes" id="UP000000647"/>
    </source>
</evidence>
<dbReference type="KEGG" id="hha:Hhal_1874"/>
<reference evidence="2" key="1">
    <citation type="submission" date="2006-12" db="EMBL/GenBank/DDBJ databases">
        <title>Complete sequence of Halorhodospira halophila SL1.</title>
        <authorList>
            <consortium name="US DOE Joint Genome Institute"/>
            <person name="Copeland A."/>
            <person name="Lucas S."/>
            <person name="Lapidus A."/>
            <person name="Barry K."/>
            <person name="Detter J.C."/>
            <person name="Glavina del Rio T."/>
            <person name="Hammon N."/>
            <person name="Israni S."/>
            <person name="Dalin E."/>
            <person name="Tice H."/>
            <person name="Pitluck S."/>
            <person name="Saunders E."/>
            <person name="Brettin T."/>
            <person name="Bruce D."/>
            <person name="Han C."/>
            <person name="Tapia R."/>
            <person name="Schmutz J."/>
            <person name="Larimer F."/>
            <person name="Land M."/>
            <person name="Hauser L."/>
            <person name="Kyrpides N."/>
            <person name="Mikhailova N."/>
            <person name="Hoff W."/>
            <person name="Richardson P."/>
        </authorList>
    </citation>
    <scope>NUCLEOTIDE SEQUENCE [LARGE SCALE GENOMIC DNA]</scope>
    <source>
        <strain evidence="2">DSM 244 / SL1</strain>
    </source>
</reference>
<gene>
    <name evidence="1" type="ordered locus">Hhal_1874</name>
</gene>
<evidence type="ECO:0000313" key="1">
    <source>
        <dbReference type="EMBL" id="ABM62638.1"/>
    </source>
</evidence>
<dbReference type="AlphaFoldDB" id="A1WY76"/>
<dbReference type="InterPro" id="IPR023393">
    <property type="entry name" value="START-like_dom_sf"/>
</dbReference>
<dbReference type="Gene3D" id="3.30.530.20">
    <property type="match status" value="1"/>
</dbReference>
<reference evidence="1 2" key="2">
    <citation type="journal article" date="2013" name="Stand. Genomic Sci.">
        <title>Complete genome sequence of Halorhodospira halophila SL1.</title>
        <authorList>
            <person name="Challacombe J.F."/>
            <person name="Majid S."/>
            <person name="Deole R."/>
            <person name="Brettin T.S."/>
            <person name="Bruce D."/>
            <person name="Delano S.F."/>
            <person name="Detter J.C."/>
            <person name="Gleasner C.D."/>
            <person name="Han C.S."/>
            <person name="Misra M."/>
            <person name="Reitenga K.G."/>
            <person name="Mikhailova N."/>
            <person name="Woyke T."/>
            <person name="Pitluck S."/>
            <person name="Nolan M."/>
            <person name="Land M.L."/>
            <person name="Saunders E."/>
            <person name="Tapia R."/>
            <person name="Lapidus A."/>
            <person name="Ivanova N."/>
            <person name="Hoff W.D."/>
        </authorList>
    </citation>
    <scope>NUCLEOTIDE SEQUENCE [LARGE SCALE GENOMIC DNA]</scope>
    <source>
        <strain evidence="2">DSM 244 / SL1</strain>
    </source>
</reference>